<dbReference type="PROSITE" id="PS00061">
    <property type="entry name" value="ADH_SHORT"/>
    <property type="match status" value="1"/>
</dbReference>
<evidence type="ECO:0000256" key="1">
    <source>
        <dbReference type="ARBA" id="ARBA00006484"/>
    </source>
</evidence>
<dbReference type="PRINTS" id="PR00080">
    <property type="entry name" value="SDRFAMILY"/>
</dbReference>
<dbReference type="InterPro" id="IPR002347">
    <property type="entry name" value="SDR_fam"/>
</dbReference>
<dbReference type="PANTHER" id="PTHR42760">
    <property type="entry name" value="SHORT-CHAIN DEHYDROGENASES/REDUCTASES FAMILY MEMBER"/>
    <property type="match status" value="1"/>
</dbReference>
<proteinExistence type="inferred from homology"/>
<accession>X1W1Q2</accession>
<dbReference type="GO" id="GO:0030497">
    <property type="term" value="P:fatty acid elongation"/>
    <property type="evidence" value="ECO:0007669"/>
    <property type="project" value="TreeGrafter"/>
</dbReference>
<dbReference type="InterPro" id="IPR020904">
    <property type="entry name" value="Sc_DH/Rdtase_CS"/>
</dbReference>
<dbReference type="SUPFAM" id="SSF51735">
    <property type="entry name" value="NAD(P)-binding Rossmann-fold domains"/>
    <property type="match status" value="1"/>
</dbReference>
<evidence type="ECO:0000313" key="3">
    <source>
        <dbReference type="EMBL" id="GAJ22350.1"/>
    </source>
</evidence>
<keyword evidence="2" id="KW-0560">Oxidoreductase</keyword>
<dbReference type="PRINTS" id="PR00081">
    <property type="entry name" value="GDHRDH"/>
</dbReference>
<feature type="non-terminal residue" evidence="3">
    <location>
        <position position="1"/>
    </location>
</feature>
<dbReference type="Gene3D" id="3.40.50.720">
    <property type="entry name" value="NAD(P)-binding Rossmann-like Domain"/>
    <property type="match status" value="1"/>
</dbReference>
<dbReference type="InterPro" id="IPR036291">
    <property type="entry name" value="NAD(P)-bd_dom_sf"/>
</dbReference>
<comment type="similarity">
    <text evidence="1">Belongs to the short-chain dehydrogenases/reductases (SDR) family.</text>
</comment>
<evidence type="ECO:0000256" key="2">
    <source>
        <dbReference type="ARBA" id="ARBA00023002"/>
    </source>
</evidence>
<dbReference type="AlphaFoldDB" id="X1W1Q2"/>
<sequence>VNNAGKNFLKSILEISEEQWDRTLDINLKGVLNCSKPIFKIMMKQHYGRIINITSISGMRGGFSGDVDYSAAKAGIRGFTMALARIAAPYNITVNAVAPGYIRTDAAKNVLKEKLEMLIKTIPMNRLGRPEEVAELVAFLASEAASYITGEVINVNGGVHMG</sequence>
<dbReference type="EMBL" id="BARW01037047">
    <property type="protein sequence ID" value="GAJ22350.1"/>
    <property type="molecule type" value="Genomic_DNA"/>
</dbReference>
<dbReference type="GO" id="GO:0016616">
    <property type="term" value="F:oxidoreductase activity, acting on the CH-OH group of donors, NAD or NADP as acceptor"/>
    <property type="evidence" value="ECO:0007669"/>
    <property type="project" value="TreeGrafter"/>
</dbReference>
<gene>
    <name evidence="3" type="ORF">S12H4_57321</name>
</gene>
<dbReference type="FunFam" id="3.40.50.720:FF:000173">
    <property type="entry name" value="3-oxoacyl-[acyl-carrier protein] reductase"/>
    <property type="match status" value="1"/>
</dbReference>
<dbReference type="PANTHER" id="PTHR42760:SF40">
    <property type="entry name" value="3-OXOACYL-[ACYL-CARRIER-PROTEIN] REDUCTASE, CHLOROPLASTIC"/>
    <property type="match status" value="1"/>
</dbReference>
<comment type="caution">
    <text evidence="3">The sequence shown here is derived from an EMBL/GenBank/DDBJ whole genome shotgun (WGS) entry which is preliminary data.</text>
</comment>
<dbReference type="Pfam" id="PF13561">
    <property type="entry name" value="adh_short_C2"/>
    <property type="match status" value="1"/>
</dbReference>
<organism evidence="3">
    <name type="scientific">marine sediment metagenome</name>
    <dbReference type="NCBI Taxonomy" id="412755"/>
    <lineage>
        <taxon>unclassified sequences</taxon>
        <taxon>metagenomes</taxon>
        <taxon>ecological metagenomes</taxon>
    </lineage>
</organism>
<reference evidence="3" key="1">
    <citation type="journal article" date="2014" name="Front. Microbiol.">
        <title>High frequency of phylogenetically diverse reductive dehalogenase-homologous genes in deep subseafloor sedimentary metagenomes.</title>
        <authorList>
            <person name="Kawai M."/>
            <person name="Futagami T."/>
            <person name="Toyoda A."/>
            <person name="Takaki Y."/>
            <person name="Nishi S."/>
            <person name="Hori S."/>
            <person name="Arai W."/>
            <person name="Tsubouchi T."/>
            <person name="Morono Y."/>
            <person name="Uchiyama I."/>
            <person name="Ito T."/>
            <person name="Fujiyama A."/>
            <person name="Inagaki F."/>
            <person name="Takami H."/>
        </authorList>
    </citation>
    <scope>NUCLEOTIDE SEQUENCE</scope>
    <source>
        <strain evidence="3">Expedition CK06-06</strain>
    </source>
</reference>
<name>X1W1Q2_9ZZZZ</name>
<protein>
    <recommendedName>
        <fullName evidence="4">SDR family oxidoreductase</fullName>
    </recommendedName>
</protein>
<evidence type="ECO:0008006" key="4">
    <source>
        <dbReference type="Google" id="ProtNLM"/>
    </source>
</evidence>